<gene>
    <name evidence="2" type="ORF">Pan97_00480</name>
</gene>
<feature type="transmembrane region" description="Helical" evidence="1">
    <location>
        <begin position="6"/>
        <end position="28"/>
    </location>
</feature>
<dbReference type="Proteomes" id="UP000318626">
    <property type="component" value="Chromosome"/>
</dbReference>
<keyword evidence="1" id="KW-0472">Membrane</keyword>
<dbReference type="KEGG" id="bvo:Pan97_00480"/>
<proteinExistence type="predicted"/>
<protein>
    <submittedName>
        <fullName evidence="2">Uncharacterized protein</fullName>
    </submittedName>
</protein>
<reference evidence="3" key="1">
    <citation type="submission" date="2019-02" db="EMBL/GenBank/DDBJ databases">
        <title>Deep-cultivation of Planctomycetes and their phenomic and genomic characterization uncovers novel biology.</title>
        <authorList>
            <person name="Wiegand S."/>
            <person name="Jogler M."/>
            <person name="Boedeker C."/>
            <person name="Pinto D."/>
            <person name="Vollmers J."/>
            <person name="Rivas-Marin E."/>
            <person name="Kohn T."/>
            <person name="Peeters S.H."/>
            <person name="Heuer A."/>
            <person name="Rast P."/>
            <person name="Oberbeckmann S."/>
            <person name="Bunk B."/>
            <person name="Jeske O."/>
            <person name="Meyerdierks A."/>
            <person name="Storesund J.E."/>
            <person name="Kallscheuer N."/>
            <person name="Luecker S."/>
            <person name="Lage O.M."/>
            <person name="Pohl T."/>
            <person name="Merkel B.J."/>
            <person name="Hornburger P."/>
            <person name="Mueller R.-W."/>
            <person name="Bruemmer F."/>
            <person name="Labrenz M."/>
            <person name="Spormann A.M."/>
            <person name="Op den Camp H."/>
            <person name="Overmann J."/>
            <person name="Amann R."/>
            <person name="Jetten M.S.M."/>
            <person name="Mascher T."/>
            <person name="Medema M.H."/>
            <person name="Devos D.P."/>
            <person name="Kaster A.-K."/>
            <person name="Ovreas L."/>
            <person name="Rohde M."/>
            <person name="Galperin M.Y."/>
            <person name="Jogler C."/>
        </authorList>
    </citation>
    <scope>NUCLEOTIDE SEQUENCE [LARGE SCALE GENOMIC DNA]</scope>
    <source>
        <strain evidence="3">Pan97</strain>
    </source>
</reference>
<feature type="transmembrane region" description="Helical" evidence="1">
    <location>
        <begin position="98"/>
        <end position="120"/>
    </location>
</feature>
<dbReference type="AlphaFoldDB" id="A0A518C1H1"/>
<accession>A0A518C1H1</accession>
<evidence type="ECO:0000313" key="2">
    <source>
        <dbReference type="EMBL" id="QDU73081.1"/>
    </source>
</evidence>
<feature type="transmembrane region" description="Helical" evidence="1">
    <location>
        <begin position="37"/>
        <end position="57"/>
    </location>
</feature>
<feature type="transmembrane region" description="Helical" evidence="1">
    <location>
        <begin position="63"/>
        <end position="86"/>
    </location>
</feature>
<sequence length="126" mass="13534">MAFFGIAIFLSFLLSFITGLMSICYALLRHLPTAKTLGWFAVGTNAIAVLGSIPILVTSVALFLPAIVPSTLGLIAIALCQSFKGYEPVKDRQIPLAMLFYLVAVFGLLMSICMCFGALLDLDLDP</sequence>
<name>A0A518C1H1_9BACT</name>
<organism evidence="2 3">
    <name type="scientific">Bremerella volcania</name>
    <dbReference type="NCBI Taxonomy" id="2527984"/>
    <lineage>
        <taxon>Bacteria</taxon>
        <taxon>Pseudomonadati</taxon>
        <taxon>Planctomycetota</taxon>
        <taxon>Planctomycetia</taxon>
        <taxon>Pirellulales</taxon>
        <taxon>Pirellulaceae</taxon>
        <taxon>Bremerella</taxon>
    </lineage>
</organism>
<keyword evidence="1" id="KW-1133">Transmembrane helix</keyword>
<keyword evidence="3" id="KW-1185">Reference proteome</keyword>
<keyword evidence="1" id="KW-0812">Transmembrane</keyword>
<evidence type="ECO:0000313" key="3">
    <source>
        <dbReference type="Proteomes" id="UP000318626"/>
    </source>
</evidence>
<evidence type="ECO:0000256" key="1">
    <source>
        <dbReference type="SAM" id="Phobius"/>
    </source>
</evidence>
<dbReference type="EMBL" id="CP036289">
    <property type="protein sequence ID" value="QDU73081.1"/>
    <property type="molecule type" value="Genomic_DNA"/>
</dbReference>